<sequence>MQYSIQFIQFLLVAFSFTVSSCGNKTTTAKKERAASGEQQKMSGSNPTNLPKQIKPVTAVFEFVSYNDNGDYMLLNAKKENQLYGFINDNNDDRSLLRGDVCEIQWKEDTIYIAGDGERPELADWVISIRKIKDGKSSAFRKTYKKELLYHYRSDETDYSESYLDELYLLVEYYIANSTNTLIRSAVENREQLEYSIEEQVKNNRSYTVFGIGSTSEHSFHPVQWLYYDNEKDLLYEYDLPADKLVKFHY</sequence>
<protein>
    <submittedName>
        <fullName evidence="2">Uncharacterized protein</fullName>
    </submittedName>
</protein>
<gene>
    <name evidence="2" type="ORF">H9Y05_13175</name>
</gene>
<proteinExistence type="predicted"/>
<reference evidence="2" key="1">
    <citation type="submission" date="2020-09" db="EMBL/GenBank/DDBJ databases">
        <title>Taishania pollutisoli gen. nov., sp. nov., Isolated from Tetrabromobisphenol A-Contaminated Soil.</title>
        <authorList>
            <person name="Chen Q."/>
        </authorList>
    </citation>
    <scope>NUCLEOTIDE SEQUENCE</scope>
    <source>
        <strain evidence="2">CZZ-1</strain>
    </source>
</reference>
<dbReference type="Proteomes" id="UP000652681">
    <property type="component" value="Unassembled WGS sequence"/>
</dbReference>
<feature type="region of interest" description="Disordered" evidence="1">
    <location>
        <begin position="29"/>
        <end position="49"/>
    </location>
</feature>
<evidence type="ECO:0000313" key="3">
    <source>
        <dbReference type="Proteomes" id="UP000652681"/>
    </source>
</evidence>
<dbReference type="AlphaFoldDB" id="A0A8J6PFB0"/>
<evidence type="ECO:0000256" key="1">
    <source>
        <dbReference type="SAM" id="MobiDB-lite"/>
    </source>
</evidence>
<feature type="compositionally biased region" description="Polar residues" evidence="1">
    <location>
        <begin position="37"/>
        <end position="49"/>
    </location>
</feature>
<comment type="caution">
    <text evidence="2">The sequence shown here is derived from an EMBL/GenBank/DDBJ whole genome shotgun (WGS) entry which is preliminary data.</text>
</comment>
<organism evidence="2 3">
    <name type="scientific">Taishania pollutisoli</name>
    <dbReference type="NCBI Taxonomy" id="2766479"/>
    <lineage>
        <taxon>Bacteria</taxon>
        <taxon>Pseudomonadati</taxon>
        <taxon>Bacteroidota</taxon>
        <taxon>Flavobacteriia</taxon>
        <taxon>Flavobacteriales</taxon>
        <taxon>Crocinitomicaceae</taxon>
        <taxon>Taishania</taxon>
    </lineage>
</organism>
<name>A0A8J6PFB0_9FLAO</name>
<accession>A0A8J6PFB0</accession>
<evidence type="ECO:0000313" key="2">
    <source>
        <dbReference type="EMBL" id="MBC9813423.1"/>
    </source>
</evidence>
<keyword evidence="3" id="KW-1185">Reference proteome</keyword>
<dbReference type="EMBL" id="JACVEL010000010">
    <property type="protein sequence ID" value="MBC9813423.1"/>
    <property type="molecule type" value="Genomic_DNA"/>
</dbReference>